<dbReference type="Pfam" id="PF00583">
    <property type="entry name" value="Acetyltransf_1"/>
    <property type="match status" value="1"/>
</dbReference>
<dbReference type="InterPro" id="IPR016181">
    <property type="entry name" value="Acyl_CoA_acyltransferase"/>
</dbReference>
<feature type="domain" description="N-acetyltransferase" evidence="1">
    <location>
        <begin position="62"/>
        <end position="222"/>
    </location>
</feature>
<evidence type="ECO:0000313" key="3">
    <source>
        <dbReference type="Proteomes" id="UP000462212"/>
    </source>
</evidence>
<dbReference type="Gene3D" id="3.40.630.30">
    <property type="match status" value="1"/>
</dbReference>
<dbReference type="EMBL" id="QGMJ01000125">
    <property type="protein sequence ID" value="TVY41729.1"/>
    <property type="molecule type" value="Genomic_DNA"/>
</dbReference>
<dbReference type="InterPro" id="IPR000182">
    <property type="entry name" value="GNAT_dom"/>
</dbReference>
<proteinExistence type="predicted"/>
<evidence type="ECO:0000313" key="2">
    <source>
        <dbReference type="EMBL" id="TVY41729.1"/>
    </source>
</evidence>
<comment type="caution">
    <text evidence="2">The sequence shown here is derived from an EMBL/GenBank/DDBJ whole genome shotgun (WGS) entry which is preliminary data.</text>
</comment>
<dbReference type="AlphaFoldDB" id="A0A8H8UBJ2"/>
<dbReference type="Proteomes" id="UP000462212">
    <property type="component" value="Unassembled WGS sequence"/>
</dbReference>
<keyword evidence="3" id="KW-1185">Reference proteome</keyword>
<dbReference type="PROSITE" id="PS51186">
    <property type="entry name" value="GNAT"/>
    <property type="match status" value="1"/>
</dbReference>
<dbReference type="OrthoDB" id="41532at2759"/>
<dbReference type="CDD" id="cd04301">
    <property type="entry name" value="NAT_SF"/>
    <property type="match status" value="1"/>
</dbReference>
<sequence length="237" mass="25701">MSYIYKIHHLPTSDPTLLAFLAGKFAALRLTALSVSAAAFSSTFAIESTFTASQWISRLQRPEVHTFIAVAYSPNTKSEQQTIDAGDWIGSATLLGPSPKAVYDIPESGGPEIGGDDVESKWQMCAVYNNPEHRGKGIAKLLIKGAIEYAAREDGVGRQSRVRIMIHHNNIDVFQLVKKLYDGLGFVDAGHCTLSEAFLANGDSGLLPADGGASQPEKYDVRLGIIMVRVSSFDDLR</sequence>
<name>A0A8H8UBJ2_9HELO</name>
<dbReference type="GO" id="GO:0016747">
    <property type="term" value="F:acyltransferase activity, transferring groups other than amino-acyl groups"/>
    <property type="evidence" value="ECO:0007669"/>
    <property type="project" value="InterPro"/>
</dbReference>
<accession>A0A8H8UBJ2</accession>
<organism evidence="2 3">
    <name type="scientific">Lachnellula subtilissima</name>
    <dbReference type="NCBI Taxonomy" id="602034"/>
    <lineage>
        <taxon>Eukaryota</taxon>
        <taxon>Fungi</taxon>
        <taxon>Dikarya</taxon>
        <taxon>Ascomycota</taxon>
        <taxon>Pezizomycotina</taxon>
        <taxon>Leotiomycetes</taxon>
        <taxon>Helotiales</taxon>
        <taxon>Lachnaceae</taxon>
        <taxon>Lachnellula</taxon>
    </lineage>
</organism>
<evidence type="ECO:0000259" key="1">
    <source>
        <dbReference type="PROSITE" id="PS51186"/>
    </source>
</evidence>
<protein>
    <recommendedName>
        <fullName evidence="1">N-acetyltransferase domain-containing protein</fullName>
    </recommendedName>
</protein>
<dbReference type="SUPFAM" id="SSF55729">
    <property type="entry name" value="Acyl-CoA N-acyltransferases (Nat)"/>
    <property type="match status" value="1"/>
</dbReference>
<gene>
    <name evidence="2" type="ORF">LSUB1_G001659</name>
</gene>
<reference evidence="2 3" key="1">
    <citation type="submission" date="2018-05" db="EMBL/GenBank/DDBJ databases">
        <title>Genome sequencing and assembly of the regulated plant pathogen Lachnellula willkommii and related sister species for the development of diagnostic species identification markers.</title>
        <authorList>
            <person name="Giroux E."/>
            <person name="Bilodeau G."/>
        </authorList>
    </citation>
    <scope>NUCLEOTIDE SEQUENCE [LARGE SCALE GENOMIC DNA]</scope>
    <source>
        <strain evidence="2 3">CBS 197.66</strain>
    </source>
</reference>